<sequence length="388" mass="45396">MQLIEVLGKDTARAFMEVNEALNRGNPKYIRPLDKDIEDVFDPAKNKAYRQGTCIRWLLQDASGKYIGRIAAFVNKKYKNKGDEQPTGGMGFFDCIDDQAAANLLLDAARDWLYAQGMEAMDGPINFGERDRWWGLITQGFHEPMYGMNFNPPYYKTLLENYGFRPFFDQICFSMKVKDPLQEKFYKRHAELSKQPGLSARHIQKDQLDKYATDFVTVYNKAWKSHGGGKDLHRDQARAMFRKMKPVLDERLIWFVYHDEDPIACWINIPELNQYFRHFHGRLGLLEKLRFVYLKWRGACTKFTGLVFGVIPEWQGRGVDAYLIVEGAKVVQRPDIPYVDYEMQWIGDFNPKMINVAESLGTYRSRVLTTYRFLFDRTKTVKRHPILE</sequence>
<keyword evidence="2" id="KW-1185">Reference proteome</keyword>
<dbReference type="SUPFAM" id="SSF55729">
    <property type="entry name" value="Acyl-CoA N-acyltransferases (Nat)"/>
    <property type="match status" value="1"/>
</dbReference>
<dbReference type="InterPro" id="IPR039968">
    <property type="entry name" value="BcerS-like"/>
</dbReference>
<evidence type="ECO:0000313" key="2">
    <source>
        <dbReference type="Proteomes" id="UP000294498"/>
    </source>
</evidence>
<dbReference type="PANTHER" id="PTHR41368:SF1">
    <property type="entry name" value="PROTEIN YGHO"/>
    <property type="match status" value="1"/>
</dbReference>
<dbReference type="AlphaFoldDB" id="A0A4R8DQ34"/>
<name>A0A4R8DQ34_9BACT</name>
<dbReference type="InterPro" id="IPR016181">
    <property type="entry name" value="Acyl_CoA_acyltransferase"/>
</dbReference>
<dbReference type="RefSeq" id="WP_133991612.1">
    <property type="nucleotide sequence ID" value="NZ_SODV01000001.1"/>
</dbReference>
<dbReference type="Proteomes" id="UP000294498">
    <property type="component" value="Unassembled WGS sequence"/>
</dbReference>
<dbReference type="OrthoDB" id="9806005at2"/>
<dbReference type="PANTHER" id="PTHR41368">
    <property type="entry name" value="PROTEIN YGHO"/>
    <property type="match status" value="1"/>
</dbReference>
<gene>
    <name evidence="1" type="ORF">EDB95_1251</name>
</gene>
<organism evidence="1 2">
    <name type="scientific">Dinghuibacter silviterrae</name>
    <dbReference type="NCBI Taxonomy" id="1539049"/>
    <lineage>
        <taxon>Bacteria</taxon>
        <taxon>Pseudomonadati</taxon>
        <taxon>Bacteroidota</taxon>
        <taxon>Chitinophagia</taxon>
        <taxon>Chitinophagales</taxon>
        <taxon>Chitinophagaceae</taxon>
        <taxon>Dinghuibacter</taxon>
    </lineage>
</organism>
<reference evidence="1 2" key="1">
    <citation type="submission" date="2019-03" db="EMBL/GenBank/DDBJ databases">
        <title>Genomic Encyclopedia of Type Strains, Phase IV (KMG-IV): sequencing the most valuable type-strain genomes for metagenomic binning, comparative biology and taxonomic classification.</title>
        <authorList>
            <person name="Goeker M."/>
        </authorList>
    </citation>
    <scope>NUCLEOTIDE SEQUENCE [LARGE SCALE GENOMIC DNA]</scope>
    <source>
        <strain evidence="1 2">DSM 100059</strain>
    </source>
</reference>
<dbReference type="EMBL" id="SODV01000001">
    <property type="protein sequence ID" value="TDX00232.1"/>
    <property type="molecule type" value="Genomic_DNA"/>
</dbReference>
<evidence type="ECO:0008006" key="3">
    <source>
        <dbReference type="Google" id="ProtNLM"/>
    </source>
</evidence>
<proteinExistence type="predicted"/>
<comment type="caution">
    <text evidence="1">The sequence shown here is derived from an EMBL/GenBank/DDBJ whole genome shotgun (WGS) entry which is preliminary data.</text>
</comment>
<accession>A0A4R8DQ34</accession>
<evidence type="ECO:0000313" key="1">
    <source>
        <dbReference type="EMBL" id="TDX00232.1"/>
    </source>
</evidence>
<protein>
    <recommendedName>
        <fullName evidence="3">N-acetyltransferase domain-containing protein</fullName>
    </recommendedName>
</protein>
<dbReference type="Gene3D" id="3.40.630.30">
    <property type="match status" value="1"/>
</dbReference>